<feature type="domain" description="C2H2-type" evidence="8">
    <location>
        <begin position="444"/>
        <end position="472"/>
    </location>
</feature>
<feature type="domain" description="C2H2-type" evidence="8">
    <location>
        <begin position="273"/>
        <end position="300"/>
    </location>
</feature>
<dbReference type="VEuPathDB" id="VectorBase:AATE008449"/>
<feature type="domain" description="C2H2-type" evidence="8">
    <location>
        <begin position="242"/>
        <end position="270"/>
    </location>
</feature>
<dbReference type="InterPro" id="IPR036236">
    <property type="entry name" value="Znf_C2H2_sf"/>
</dbReference>
<keyword evidence="5" id="KW-0862">Zinc</keyword>
<keyword evidence="4" id="KW-0863">Zinc-finger</keyword>
<evidence type="ECO:0000256" key="5">
    <source>
        <dbReference type="ARBA" id="ARBA00022833"/>
    </source>
</evidence>
<dbReference type="GO" id="GO:0003700">
    <property type="term" value="F:DNA-binding transcription factor activity"/>
    <property type="evidence" value="ECO:0007669"/>
    <property type="project" value="InterPro"/>
</dbReference>
<dbReference type="SMART" id="SM00355">
    <property type="entry name" value="ZnF_C2H2"/>
    <property type="match status" value="10"/>
</dbReference>
<accession>A0A182IZG6</accession>
<evidence type="ECO:0000256" key="7">
    <source>
        <dbReference type="SAM" id="MobiDB-lite"/>
    </source>
</evidence>
<keyword evidence="2" id="KW-0479">Metal-binding</keyword>
<dbReference type="Pfam" id="PF13894">
    <property type="entry name" value="zf-C2H2_4"/>
    <property type="match status" value="1"/>
</dbReference>
<dbReference type="GO" id="GO:0008270">
    <property type="term" value="F:zinc ion binding"/>
    <property type="evidence" value="ECO:0007669"/>
    <property type="project" value="UniProtKB-KW"/>
</dbReference>
<evidence type="ECO:0000259" key="8">
    <source>
        <dbReference type="PROSITE" id="PS50157"/>
    </source>
</evidence>
<evidence type="ECO:0000256" key="6">
    <source>
        <dbReference type="ARBA" id="ARBA00023242"/>
    </source>
</evidence>
<feature type="compositionally biased region" description="Basic and acidic residues" evidence="7">
    <location>
        <begin position="164"/>
        <end position="176"/>
    </location>
</feature>
<dbReference type="Pfam" id="PF12874">
    <property type="entry name" value="zf-met"/>
    <property type="match status" value="1"/>
</dbReference>
<proteinExistence type="predicted"/>
<sequence>MYALSTPRKVRIFSVIFASKSTRTPVPSATTSSVCTWRKSLSIVVDEQLPQFVCEKCRTTVIEIYDYLRQVQVNQEQLLEQRRGYHIEPMENIQVEALADLDSFDRTEKNELGLEMKPKRMVPQVECNSVSISFENECKQETMNNELKPRRHKQRQGKRATIGRLEHSKDEPLAKRQENDKRIKEFFNLECEVCSAPLEDFTQLLQHYRQVHETKGYVRCCDKQYFRRYLLLDHILAHRGTIRCEICQKSYKSRRSLALHMVKMHSPEEHRPFKCDKCHVSFPKQYLLRAHELLHIQKQCRICQKVLSNNQSLKVHIAKIHGDDGNHICATCGELFRTKPAMERHIKAHLGLELVERLQCEYCKKWFNGKYNLRKHIRFLHNEEGQVFRCEICQHVSPNSRALSNHKQRIHVEEKFECEYCGKRFKHRPNLREHIASHTGNPLYSCEICGVTFNSKANYFTHRKNKHPVEWAAQKRIRSIREMSKN</sequence>
<dbReference type="STRING" id="41427.A0A182IZG6"/>
<evidence type="ECO:0000313" key="9">
    <source>
        <dbReference type="EnsemblMetazoa" id="AATE008449-PA.1"/>
    </source>
</evidence>
<protein>
    <recommendedName>
        <fullName evidence="8">C2H2-type domain-containing protein</fullName>
    </recommendedName>
</protein>
<dbReference type="InterPro" id="IPR013087">
    <property type="entry name" value="Znf_C2H2_type"/>
</dbReference>
<feature type="domain" description="C2H2-type" evidence="8">
    <location>
        <begin position="327"/>
        <end position="354"/>
    </location>
</feature>
<evidence type="ECO:0000256" key="4">
    <source>
        <dbReference type="ARBA" id="ARBA00022771"/>
    </source>
</evidence>
<name>A0A182IZG6_ANOAO</name>
<dbReference type="GO" id="GO:0005634">
    <property type="term" value="C:nucleus"/>
    <property type="evidence" value="ECO:0007669"/>
    <property type="project" value="UniProtKB-SubCell"/>
</dbReference>
<evidence type="ECO:0000256" key="2">
    <source>
        <dbReference type="ARBA" id="ARBA00022723"/>
    </source>
</evidence>
<dbReference type="Gene3D" id="3.30.160.60">
    <property type="entry name" value="Classic Zinc Finger"/>
    <property type="match status" value="5"/>
</dbReference>
<reference evidence="9" key="1">
    <citation type="submission" date="2022-08" db="UniProtKB">
        <authorList>
            <consortium name="EnsemblMetazoa"/>
        </authorList>
    </citation>
    <scope>IDENTIFICATION</scope>
    <source>
        <strain evidence="9">EBRO</strain>
    </source>
</reference>
<organism evidence="9">
    <name type="scientific">Anopheles atroparvus</name>
    <name type="common">European mosquito</name>
    <dbReference type="NCBI Taxonomy" id="41427"/>
    <lineage>
        <taxon>Eukaryota</taxon>
        <taxon>Metazoa</taxon>
        <taxon>Ecdysozoa</taxon>
        <taxon>Arthropoda</taxon>
        <taxon>Hexapoda</taxon>
        <taxon>Insecta</taxon>
        <taxon>Pterygota</taxon>
        <taxon>Neoptera</taxon>
        <taxon>Endopterygota</taxon>
        <taxon>Diptera</taxon>
        <taxon>Nematocera</taxon>
        <taxon>Culicoidea</taxon>
        <taxon>Culicidae</taxon>
        <taxon>Anophelinae</taxon>
        <taxon>Anopheles</taxon>
    </lineage>
</organism>
<feature type="domain" description="C2H2-type" evidence="8">
    <location>
        <begin position="358"/>
        <end position="386"/>
    </location>
</feature>
<feature type="region of interest" description="Disordered" evidence="7">
    <location>
        <begin position="146"/>
        <end position="176"/>
    </location>
</feature>
<evidence type="ECO:0000256" key="3">
    <source>
        <dbReference type="ARBA" id="ARBA00022737"/>
    </source>
</evidence>
<comment type="subcellular location">
    <subcellularLocation>
        <location evidence="1">Nucleus</location>
    </subcellularLocation>
</comment>
<dbReference type="AlphaFoldDB" id="A0A182IZG6"/>
<dbReference type="SUPFAM" id="SSF57667">
    <property type="entry name" value="beta-beta-alpha zinc fingers"/>
    <property type="match status" value="3"/>
</dbReference>
<dbReference type="Pfam" id="PF00096">
    <property type="entry name" value="zf-C2H2"/>
    <property type="match status" value="4"/>
</dbReference>
<dbReference type="EnsemblMetazoa" id="AATE008449-RA">
    <property type="protein sequence ID" value="AATE008449-PA.1"/>
    <property type="gene ID" value="AATE008449"/>
</dbReference>
<feature type="domain" description="C2H2-type" evidence="8">
    <location>
        <begin position="416"/>
        <end position="443"/>
    </location>
</feature>
<dbReference type="PROSITE" id="PS00028">
    <property type="entry name" value="ZINC_FINGER_C2H2_1"/>
    <property type="match status" value="8"/>
</dbReference>
<keyword evidence="3" id="KW-0677">Repeat</keyword>
<dbReference type="PROSITE" id="PS50157">
    <property type="entry name" value="ZINC_FINGER_C2H2_2"/>
    <property type="match status" value="7"/>
</dbReference>
<evidence type="ECO:0000256" key="1">
    <source>
        <dbReference type="ARBA" id="ARBA00004123"/>
    </source>
</evidence>
<feature type="domain" description="C2H2-type" evidence="8">
    <location>
        <begin position="388"/>
        <end position="416"/>
    </location>
</feature>
<dbReference type="InterPro" id="IPR039970">
    <property type="entry name" value="TF_Grauzone"/>
</dbReference>
<dbReference type="PANTHER" id="PTHR23225:SF2">
    <property type="entry name" value="AT09679P-RELATED"/>
    <property type="match status" value="1"/>
</dbReference>
<dbReference type="FunFam" id="3.30.160.60:FF:000145">
    <property type="entry name" value="Zinc finger protein 574"/>
    <property type="match status" value="1"/>
</dbReference>
<keyword evidence="6" id="KW-0539">Nucleus</keyword>
<dbReference type="PANTHER" id="PTHR23225">
    <property type="entry name" value="ZINC FINGER PROTEIN"/>
    <property type="match status" value="1"/>
</dbReference>
<feature type="compositionally biased region" description="Basic residues" evidence="7">
    <location>
        <begin position="149"/>
        <end position="158"/>
    </location>
</feature>